<name>A0A8S0X6S6_9GAMM</name>
<accession>A0A8S0X6S6</accession>
<protein>
    <submittedName>
        <fullName evidence="1">Uncharacterized protein</fullName>
    </submittedName>
</protein>
<gene>
    <name evidence="1" type="ORF">METHB2_1030005</name>
</gene>
<evidence type="ECO:0000313" key="2">
    <source>
        <dbReference type="Proteomes" id="UP000494216"/>
    </source>
</evidence>
<evidence type="ECO:0000313" key="1">
    <source>
        <dbReference type="EMBL" id="CAA9889465.1"/>
    </source>
</evidence>
<keyword evidence="2" id="KW-1185">Reference proteome</keyword>
<comment type="caution">
    <text evidence="1">The sequence shown here is derived from an EMBL/GenBank/DDBJ whole genome shotgun (WGS) entry which is preliminary data.</text>
</comment>
<sequence>MRAQKLLLKTNAQGKLEGLPDLMPNQYVELILLFNEEKSPESNKKVYRKPPVELAGKIKILGDIISPAVEENEWEAYK</sequence>
<dbReference type="Proteomes" id="UP000494216">
    <property type="component" value="Unassembled WGS sequence"/>
</dbReference>
<reference evidence="1 2" key="1">
    <citation type="submission" date="2020-02" db="EMBL/GenBank/DDBJ databases">
        <authorList>
            <person name="Hogendoorn C."/>
        </authorList>
    </citation>
    <scope>NUCLEOTIDE SEQUENCE [LARGE SCALE GENOMIC DNA]</scope>
    <source>
        <strain evidence="1">METHB21</strain>
    </source>
</reference>
<proteinExistence type="predicted"/>
<dbReference type="AlphaFoldDB" id="A0A8S0X6S6"/>
<dbReference type="RefSeq" id="WP_174624479.1">
    <property type="nucleotide sequence ID" value="NZ_CADCXN010000006.1"/>
</dbReference>
<organism evidence="1 2">
    <name type="scientific">Candidatus Methylobacter favarea</name>
    <dbReference type="NCBI Taxonomy" id="2707345"/>
    <lineage>
        <taxon>Bacteria</taxon>
        <taxon>Pseudomonadati</taxon>
        <taxon>Pseudomonadota</taxon>
        <taxon>Gammaproteobacteria</taxon>
        <taxon>Methylococcales</taxon>
        <taxon>Methylococcaceae</taxon>
        <taxon>Methylobacter</taxon>
    </lineage>
</organism>
<dbReference type="EMBL" id="CADCXN010000006">
    <property type="protein sequence ID" value="CAA9889465.1"/>
    <property type="molecule type" value="Genomic_DNA"/>
</dbReference>